<keyword evidence="3" id="KW-1185">Reference proteome</keyword>
<evidence type="ECO:0000313" key="3">
    <source>
        <dbReference type="Proteomes" id="UP001153636"/>
    </source>
</evidence>
<dbReference type="Proteomes" id="UP001153636">
    <property type="component" value="Chromosome 6"/>
</dbReference>
<name>A0A9P0D3J6_9CUCU</name>
<organism evidence="2 3">
    <name type="scientific">Psylliodes chrysocephalus</name>
    <dbReference type="NCBI Taxonomy" id="3402493"/>
    <lineage>
        <taxon>Eukaryota</taxon>
        <taxon>Metazoa</taxon>
        <taxon>Ecdysozoa</taxon>
        <taxon>Arthropoda</taxon>
        <taxon>Hexapoda</taxon>
        <taxon>Insecta</taxon>
        <taxon>Pterygota</taxon>
        <taxon>Neoptera</taxon>
        <taxon>Endopterygota</taxon>
        <taxon>Coleoptera</taxon>
        <taxon>Polyphaga</taxon>
        <taxon>Cucujiformia</taxon>
        <taxon>Chrysomeloidea</taxon>
        <taxon>Chrysomelidae</taxon>
        <taxon>Galerucinae</taxon>
        <taxon>Alticini</taxon>
        <taxon>Psylliodes</taxon>
    </lineage>
</organism>
<evidence type="ECO:0000256" key="1">
    <source>
        <dbReference type="SAM" id="MobiDB-lite"/>
    </source>
</evidence>
<dbReference type="OrthoDB" id="6744827at2759"/>
<gene>
    <name evidence="2" type="ORF">PSYICH_LOCUS12740</name>
</gene>
<proteinExistence type="predicted"/>
<protein>
    <submittedName>
        <fullName evidence="2">Uncharacterized protein</fullName>
    </submittedName>
</protein>
<reference evidence="2" key="1">
    <citation type="submission" date="2022-01" db="EMBL/GenBank/DDBJ databases">
        <authorList>
            <person name="King R."/>
        </authorList>
    </citation>
    <scope>NUCLEOTIDE SEQUENCE</scope>
</reference>
<feature type="region of interest" description="Disordered" evidence="1">
    <location>
        <begin position="1"/>
        <end position="50"/>
    </location>
</feature>
<evidence type="ECO:0000313" key="2">
    <source>
        <dbReference type="EMBL" id="CAH1111585.1"/>
    </source>
</evidence>
<dbReference type="EMBL" id="OV651818">
    <property type="protein sequence ID" value="CAH1111585.1"/>
    <property type="molecule type" value="Genomic_DNA"/>
</dbReference>
<dbReference type="AlphaFoldDB" id="A0A9P0D3J6"/>
<accession>A0A9P0D3J6</accession>
<feature type="compositionally biased region" description="Polar residues" evidence="1">
    <location>
        <begin position="41"/>
        <end position="50"/>
    </location>
</feature>
<sequence>MDFSFNEQPDKPEHFKSKNFFPNRKSLREPGGLKPVRISAGKNSKTSTRTLQRKTGIPRGFNKLRRNQVCAVLLGQAMQDLVFSIANDTWQSRAFMLTKKRFTIERCFGQVKQMFKILQHNITFATQIDHSVLLLHNVAKYLKDSHFQLEEHIEENFDD</sequence>